<proteinExistence type="predicted"/>
<dbReference type="EMBL" id="JBHRXI010000012">
    <property type="protein sequence ID" value="MFC3614760.1"/>
    <property type="molecule type" value="Genomic_DNA"/>
</dbReference>
<evidence type="ECO:0000313" key="1">
    <source>
        <dbReference type="EMBL" id="MFC3614760.1"/>
    </source>
</evidence>
<reference evidence="2" key="1">
    <citation type="journal article" date="2019" name="Int. J. Syst. Evol. Microbiol.">
        <title>The Global Catalogue of Microorganisms (GCM) 10K type strain sequencing project: providing services to taxonomists for standard genome sequencing and annotation.</title>
        <authorList>
            <consortium name="The Broad Institute Genomics Platform"/>
            <consortium name="The Broad Institute Genome Sequencing Center for Infectious Disease"/>
            <person name="Wu L."/>
            <person name="Ma J."/>
        </authorList>
    </citation>
    <scope>NUCLEOTIDE SEQUENCE [LARGE SCALE GENOMIC DNA]</scope>
    <source>
        <strain evidence="2">KCTC 42911</strain>
    </source>
</reference>
<evidence type="ECO:0000313" key="2">
    <source>
        <dbReference type="Proteomes" id="UP001595629"/>
    </source>
</evidence>
<comment type="caution">
    <text evidence="1">The sequence shown here is derived from an EMBL/GenBank/DDBJ whole genome shotgun (WGS) entry which is preliminary data.</text>
</comment>
<dbReference type="RefSeq" id="WP_386736031.1">
    <property type="nucleotide sequence ID" value="NZ_JBHRXI010000012.1"/>
</dbReference>
<gene>
    <name evidence="1" type="ORF">ACFORG_13385</name>
</gene>
<keyword evidence="2" id="KW-1185">Reference proteome</keyword>
<protein>
    <submittedName>
        <fullName evidence="1">Uncharacterized protein</fullName>
    </submittedName>
</protein>
<organism evidence="1 2">
    <name type="scientific">Lutimaribacter marinistellae</name>
    <dbReference type="NCBI Taxonomy" id="1820329"/>
    <lineage>
        <taxon>Bacteria</taxon>
        <taxon>Pseudomonadati</taxon>
        <taxon>Pseudomonadota</taxon>
        <taxon>Alphaproteobacteria</taxon>
        <taxon>Rhodobacterales</taxon>
        <taxon>Roseobacteraceae</taxon>
        <taxon>Lutimaribacter</taxon>
    </lineage>
</organism>
<sequence length="41" mass="4682">MTFDTLPDDALLREKQILFPHGPVPVSRSTWWAGVRSGRFP</sequence>
<name>A0ABV7THF7_9RHOB</name>
<dbReference type="Proteomes" id="UP001595629">
    <property type="component" value="Unassembled WGS sequence"/>
</dbReference>
<accession>A0ABV7THF7</accession>